<keyword evidence="2 4" id="KW-0238">DNA-binding</keyword>
<evidence type="ECO:0000256" key="2">
    <source>
        <dbReference type="ARBA" id="ARBA00023125"/>
    </source>
</evidence>
<organism evidence="6 7">
    <name type="scientific">Corynebacterium heidelbergense</name>
    <dbReference type="NCBI Taxonomy" id="2055947"/>
    <lineage>
        <taxon>Bacteria</taxon>
        <taxon>Bacillati</taxon>
        <taxon>Actinomycetota</taxon>
        <taxon>Actinomycetes</taxon>
        <taxon>Mycobacteriales</taxon>
        <taxon>Corynebacteriaceae</taxon>
        <taxon>Corynebacterium</taxon>
    </lineage>
</organism>
<dbReference type="PANTHER" id="PTHR30055">
    <property type="entry name" value="HTH-TYPE TRANSCRIPTIONAL REGULATOR RUTR"/>
    <property type="match status" value="1"/>
</dbReference>
<dbReference type="InterPro" id="IPR050109">
    <property type="entry name" value="HTH-type_TetR-like_transc_reg"/>
</dbReference>
<dbReference type="EMBL" id="QHCV01000055">
    <property type="protein sequence ID" value="RAV31825.1"/>
    <property type="molecule type" value="Genomic_DNA"/>
</dbReference>
<feature type="DNA-binding region" description="H-T-H motif" evidence="4">
    <location>
        <begin position="17"/>
        <end position="36"/>
    </location>
</feature>
<proteinExistence type="predicted"/>
<dbReference type="Proteomes" id="UP000251577">
    <property type="component" value="Unassembled WGS sequence"/>
</dbReference>
<feature type="domain" description="HTH tetR-type" evidence="5">
    <location>
        <begin position="1"/>
        <end position="54"/>
    </location>
</feature>
<gene>
    <name evidence="6" type="ORF">DLJ54_06290</name>
</gene>
<name>A0A364V5A5_9CORY</name>
<dbReference type="InterPro" id="IPR009057">
    <property type="entry name" value="Homeodomain-like_sf"/>
</dbReference>
<accession>A0A364V5A5</accession>
<dbReference type="AlphaFoldDB" id="A0A364V5A5"/>
<dbReference type="PANTHER" id="PTHR30055:SF234">
    <property type="entry name" value="HTH-TYPE TRANSCRIPTIONAL REGULATOR BETI"/>
    <property type="match status" value="1"/>
</dbReference>
<dbReference type="InterPro" id="IPR001647">
    <property type="entry name" value="HTH_TetR"/>
</dbReference>
<dbReference type="GO" id="GO:0003700">
    <property type="term" value="F:DNA-binding transcription factor activity"/>
    <property type="evidence" value="ECO:0007669"/>
    <property type="project" value="TreeGrafter"/>
</dbReference>
<comment type="caution">
    <text evidence="6">The sequence shown here is derived from an EMBL/GenBank/DDBJ whole genome shotgun (WGS) entry which is preliminary data.</text>
</comment>
<keyword evidence="1" id="KW-0805">Transcription regulation</keyword>
<evidence type="ECO:0000256" key="3">
    <source>
        <dbReference type="ARBA" id="ARBA00023163"/>
    </source>
</evidence>
<evidence type="ECO:0000256" key="4">
    <source>
        <dbReference type="PROSITE-ProRule" id="PRU00335"/>
    </source>
</evidence>
<dbReference type="GO" id="GO:0000976">
    <property type="term" value="F:transcription cis-regulatory region binding"/>
    <property type="evidence" value="ECO:0007669"/>
    <property type="project" value="TreeGrafter"/>
</dbReference>
<dbReference type="Gene3D" id="1.10.357.10">
    <property type="entry name" value="Tetracycline Repressor, domain 2"/>
    <property type="match status" value="1"/>
</dbReference>
<keyword evidence="7" id="KW-1185">Reference proteome</keyword>
<dbReference type="PROSITE" id="PS50977">
    <property type="entry name" value="HTH_TETR_2"/>
    <property type="match status" value="1"/>
</dbReference>
<protein>
    <recommendedName>
        <fullName evidence="5">HTH tetR-type domain-containing protein</fullName>
    </recommendedName>
</protein>
<dbReference type="Pfam" id="PF00440">
    <property type="entry name" value="TetR_N"/>
    <property type="match status" value="1"/>
</dbReference>
<sequence length="223" mass="23269">MVDSAIELLDSGNDAPSVAVIAKAAGVPRSVVYRLFGSREDLEESIRVSIIDGLMTELAPALEPSDSIRSLIHEATTTYVGWVAVHPDLHRFLTATSASASHGEHPMSTAGSQAVERTKQLIASNLAGIAAVAIQAGSPKQEVATLSAHDTATYLADALVGIFDTVVNRWISSHPQASAQDAVIGFLSSAACGMVGAAARTAGVKVNLDRPLHLRDFGFTGIQ</sequence>
<evidence type="ECO:0000259" key="5">
    <source>
        <dbReference type="PROSITE" id="PS50977"/>
    </source>
</evidence>
<evidence type="ECO:0000313" key="7">
    <source>
        <dbReference type="Proteomes" id="UP000251577"/>
    </source>
</evidence>
<evidence type="ECO:0000313" key="6">
    <source>
        <dbReference type="EMBL" id="RAV31825.1"/>
    </source>
</evidence>
<dbReference type="RefSeq" id="WP_113630919.1">
    <property type="nucleotide sequence ID" value="NZ_QHCV01000055.1"/>
</dbReference>
<dbReference type="SUPFAM" id="SSF46689">
    <property type="entry name" value="Homeodomain-like"/>
    <property type="match status" value="1"/>
</dbReference>
<evidence type="ECO:0000256" key="1">
    <source>
        <dbReference type="ARBA" id="ARBA00023015"/>
    </source>
</evidence>
<keyword evidence="3" id="KW-0804">Transcription</keyword>
<reference evidence="6 7" key="1">
    <citation type="journal article" date="2018" name="Syst. Appl. Microbiol.">
        <title>Corynebacterium heidelbergense sp. nov., isolated from the preen glands of Egyptian geese (Alopochen aegyptiacus).</title>
        <authorList>
            <person name="Braun M.S."/>
            <person name="Wang E."/>
            <person name="Zimmermann S."/>
            <person name="Wink M."/>
        </authorList>
    </citation>
    <scope>NUCLEOTIDE SEQUENCE [LARGE SCALE GENOMIC DNA]</scope>
    <source>
        <strain evidence="6 7">647</strain>
    </source>
</reference>